<name>A8MCP1_CALMQ</name>
<evidence type="ECO:0000256" key="2">
    <source>
        <dbReference type="ARBA" id="ARBA00023239"/>
    </source>
</evidence>
<dbReference type="SMART" id="SM01007">
    <property type="entry name" value="Aldolase_II"/>
    <property type="match status" value="1"/>
</dbReference>
<evidence type="ECO:0000313" key="5">
    <source>
        <dbReference type="Proteomes" id="UP000001137"/>
    </source>
</evidence>
<dbReference type="GeneID" id="5710458"/>
<protein>
    <submittedName>
        <fullName evidence="4">Class II aldolase/adducin family protein</fullName>
    </submittedName>
</protein>
<dbReference type="OrthoDB" id="18709at2157"/>
<dbReference type="InterPro" id="IPR050197">
    <property type="entry name" value="Aldolase_class_II_sugar_metab"/>
</dbReference>
<keyword evidence="5" id="KW-1185">Reference proteome</keyword>
<dbReference type="GO" id="GO:0005829">
    <property type="term" value="C:cytosol"/>
    <property type="evidence" value="ECO:0007669"/>
    <property type="project" value="TreeGrafter"/>
</dbReference>
<dbReference type="InterPro" id="IPR036409">
    <property type="entry name" value="Aldolase_II/adducin_N_sf"/>
</dbReference>
<dbReference type="Proteomes" id="UP000001137">
    <property type="component" value="Chromosome"/>
</dbReference>
<dbReference type="RefSeq" id="WP_012185767.1">
    <property type="nucleotide sequence ID" value="NC_009954.1"/>
</dbReference>
<proteinExistence type="predicted"/>
<dbReference type="STRING" id="397948.Cmaq_0711"/>
<feature type="domain" description="Class II aldolase/adducin N-terminal" evidence="3">
    <location>
        <begin position="18"/>
        <end position="195"/>
    </location>
</feature>
<evidence type="ECO:0000256" key="1">
    <source>
        <dbReference type="ARBA" id="ARBA00022723"/>
    </source>
</evidence>
<dbReference type="HOGENOM" id="CLU_006033_3_1_2"/>
<dbReference type="GO" id="GO:0019323">
    <property type="term" value="P:pentose catabolic process"/>
    <property type="evidence" value="ECO:0007669"/>
    <property type="project" value="TreeGrafter"/>
</dbReference>
<dbReference type="eggNOG" id="arCOG04226">
    <property type="taxonomic scope" value="Archaea"/>
</dbReference>
<dbReference type="SUPFAM" id="SSF53639">
    <property type="entry name" value="AraD/HMP-PK domain-like"/>
    <property type="match status" value="1"/>
</dbReference>
<sequence>MSTGEEGPSLISEDEIKNEITRVMKALYERGLVSALGGNVSARVPGASEFWITPSGVFKGAVNVDDLVKVDLDGNVVEGVLRPSTETPFHAAIYKVRPDVNAVIHAHNPVTLGLALAGVNLKPISVEAIMTLRKVEVVPFAFPGTDQLAKLVADAALKGARAIILMNHGVVGMGANLLEAEAVVETLEEVATAQFVAMVLGKEPPVIPEKDVELYMKLYFQG</sequence>
<dbReference type="UniPathway" id="UPA00071"/>
<reference evidence="4 5" key="1">
    <citation type="submission" date="2007-10" db="EMBL/GenBank/DDBJ databases">
        <title>Complete sequence of Caldivirga maquilingensis IC-167.</title>
        <authorList>
            <consortium name="US DOE Joint Genome Institute"/>
            <person name="Copeland A."/>
            <person name="Lucas S."/>
            <person name="Lapidus A."/>
            <person name="Barry K."/>
            <person name="Glavina del Rio T."/>
            <person name="Dalin E."/>
            <person name="Tice H."/>
            <person name="Pitluck S."/>
            <person name="Saunders E."/>
            <person name="Brettin T."/>
            <person name="Bruce D."/>
            <person name="Detter J.C."/>
            <person name="Han C."/>
            <person name="Schmutz J."/>
            <person name="Larimer F."/>
            <person name="Land M."/>
            <person name="Hauser L."/>
            <person name="Kyrpides N."/>
            <person name="Ivanova N."/>
            <person name="Biddle J.F."/>
            <person name="Zhang Z."/>
            <person name="Fitz-Gibbon S.T."/>
            <person name="Lowe T.M."/>
            <person name="Saltikov C."/>
            <person name="House C.H."/>
            <person name="Richardson P."/>
        </authorList>
    </citation>
    <scope>NUCLEOTIDE SEQUENCE [LARGE SCALE GENOMIC DNA]</scope>
    <source>
        <strain evidence="5">ATCC 700844 / DSM 13496 / JCM 10307 / IC-167</strain>
    </source>
</reference>
<dbReference type="PANTHER" id="PTHR22789:SF0">
    <property type="entry name" value="3-OXO-TETRONATE 4-PHOSPHATE DECARBOXYLASE-RELATED"/>
    <property type="match status" value="1"/>
</dbReference>
<accession>A8MCP1</accession>
<dbReference type="KEGG" id="cma:Cmaq_0711"/>
<dbReference type="GO" id="GO:0046872">
    <property type="term" value="F:metal ion binding"/>
    <property type="evidence" value="ECO:0007669"/>
    <property type="project" value="UniProtKB-KW"/>
</dbReference>
<keyword evidence="2" id="KW-0456">Lyase</keyword>
<dbReference type="PANTHER" id="PTHR22789">
    <property type="entry name" value="FUCULOSE PHOSPHATE ALDOLASE"/>
    <property type="match status" value="1"/>
</dbReference>
<keyword evidence="1" id="KW-0479">Metal-binding</keyword>
<evidence type="ECO:0000313" key="4">
    <source>
        <dbReference type="EMBL" id="ABW01547.1"/>
    </source>
</evidence>
<evidence type="ECO:0000259" key="3">
    <source>
        <dbReference type="SMART" id="SM01007"/>
    </source>
</evidence>
<dbReference type="AlphaFoldDB" id="A8MCP1"/>
<gene>
    <name evidence="4" type="ordered locus">Cmaq_0711</name>
</gene>
<dbReference type="GO" id="GO:0016832">
    <property type="term" value="F:aldehyde-lyase activity"/>
    <property type="evidence" value="ECO:0007669"/>
    <property type="project" value="TreeGrafter"/>
</dbReference>
<dbReference type="Gene3D" id="3.40.225.10">
    <property type="entry name" value="Class II aldolase/adducin N-terminal domain"/>
    <property type="match status" value="1"/>
</dbReference>
<organism evidence="4 5">
    <name type="scientific">Caldivirga maquilingensis (strain ATCC 700844 / DSM 13496 / JCM 10307 / IC-167)</name>
    <dbReference type="NCBI Taxonomy" id="397948"/>
    <lineage>
        <taxon>Archaea</taxon>
        <taxon>Thermoproteota</taxon>
        <taxon>Thermoprotei</taxon>
        <taxon>Thermoproteales</taxon>
        <taxon>Thermoproteaceae</taxon>
        <taxon>Caldivirga</taxon>
    </lineage>
</organism>
<dbReference type="Pfam" id="PF00596">
    <property type="entry name" value="Aldolase_II"/>
    <property type="match status" value="1"/>
</dbReference>
<dbReference type="EMBL" id="CP000852">
    <property type="protein sequence ID" value="ABW01547.1"/>
    <property type="molecule type" value="Genomic_DNA"/>
</dbReference>
<dbReference type="InterPro" id="IPR001303">
    <property type="entry name" value="Aldolase_II/adducin_N"/>
</dbReference>